<dbReference type="InterPro" id="IPR001343">
    <property type="entry name" value="Hemolysn_Ca-bd"/>
</dbReference>
<comment type="caution">
    <text evidence="7">The sequence shown here is derived from an EMBL/GenBank/DDBJ whole genome shotgun (WGS) entry which is preliminary data.</text>
</comment>
<dbReference type="SUPFAM" id="SSF49313">
    <property type="entry name" value="Cadherin-like"/>
    <property type="match status" value="1"/>
</dbReference>
<dbReference type="InterPro" id="IPR015919">
    <property type="entry name" value="Cadherin-like_sf"/>
</dbReference>
<evidence type="ECO:0000313" key="8">
    <source>
        <dbReference type="Proteomes" id="UP000666661"/>
    </source>
</evidence>
<evidence type="ECO:0000313" key="7">
    <source>
        <dbReference type="EMBL" id="MBP0601471.1"/>
    </source>
</evidence>
<dbReference type="Pfam" id="PF00028">
    <property type="entry name" value="Cadherin"/>
    <property type="match status" value="1"/>
</dbReference>
<dbReference type="SMART" id="SM00112">
    <property type="entry name" value="CA"/>
    <property type="match status" value="1"/>
</dbReference>
<dbReference type="InterPro" id="IPR002126">
    <property type="entry name" value="Cadherin-like_dom"/>
</dbReference>
<gene>
    <name evidence="7" type="ORF">J8I01_02925</name>
</gene>
<dbReference type="SUPFAM" id="SSF51120">
    <property type="entry name" value="beta-Roll"/>
    <property type="match status" value="1"/>
</dbReference>
<protein>
    <submittedName>
        <fullName evidence="7">Cadherin domain-containing protein</fullName>
    </submittedName>
</protein>
<sequence>MADISGTNKNDSLFGGTGADLIDGGNGSDMLDGGSGSDTLLGGNGEDTLYGGLGDDTLSGGNGQDLVYGGSGNDVIGTSLVNSENGNDVIYGDGWDDYRQQSRALAGSDTIYGGNGSETIYGDNGDGHASGGNDYIYAGNGNDTVYGEGGDDTLQGGNGADLLSGGSGNDLFVYQSAMESNSGGMDTIRDFSGVHDANPDNDKIDLRPLLGSTDLKWGGTTSLINGVWYEQNAGQNATYVKADTNGDGQADLVIKLDGLKDLSNTDFLGVQNNGPTITSNGGGSSAALAIDENTTVITTVTASDPDFGALLTYTIVGGADAGLFTINPNTGVLSFVNAPNRESPGDSNGDSTYEVVVRVSDGSAFDEQAFTIAINDVDEFDVTTPTDTNAAANAVDENIAIGSLVGVTAFASDADAT</sequence>
<dbReference type="PRINTS" id="PR00313">
    <property type="entry name" value="CABNDNGRPT"/>
</dbReference>
<dbReference type="Gene3D" id="2.60.40.60">
    <property type="entry name" value="Cadherins"/>
    <property type="match status" value="1"/>
</dbReference>
<evidence type="ECO:0000256" key="3">
    <source>
        <dbReference type="ARBA" id="ARBA00022525"/>
    </source>
</evidence>
<dbReference type="PANTHER" id="PTHR38340:SF1">
    <property type="entry name" value="S-LAYER PROTEIN"/>
    <property type="match status" value="1"/>
</dbReference>
<evidence type="ECO:0000259" key="6">
    <source>
        <dbReference type="PROSITE" id="PS50268"/>
    </source>
</evidence>
<feature type="domain" description="Cadherin" evidence="6">
    <location>
        <begin position="295"/>
        <end position="387"/>
    </location>
</feature>
<dbReference type="Pfam" id="PF08548">
    <property type="entry name" value="Peptidase_M10_C"/>
    <property type="match status" value="1"/>
</dbReference>
<dbReference type="InterPro" id="IPR013858">
    <property type="entry name" value="Peptidase_M10B_C"/>
</dbReference>
<dbReference type="EMBL" id="JAGIQF010000001">
    <property type="protein sequence ID" value="MBP0601471.1"/>
    <property type="molecule type" value="Genomic_DNA"/>
</dbReference>
<organism evidence="7 8">
    <name type="scientific">Aeromonas sanarellii</name>
    <dbReference type="NCBI Taxonomy" id="633415"/>
    <lineage>
        <taxon>Bacteria</taxon>
        <taxon>Pseudomonadati</taxon>
        <taxon>Pseudomonadota</taxon>
        <taxon>Gammaproteobacteria</taxon>
        <taxon>Aeromonadales</taxon>
        <taxon>Aeromonadaceae</taxon>
        <taxon>Aeromonas</taxon>
    </lineage>
</organism>
<dbReference type="PANTHER" id="PTHR38340">
    <property type="entry name" value="S-LAYER PROTEIN"/>
    <property type="match status" value="1"/>
</dbReference>
<dbReference type="Pfam" id="PF00353">
    <property type="entry name" value="HemolysinCabind"/>
    <property type="match status" value="4"/>
</dbReference>
<reference evidence="7 8" key="1">
    <citation type="submission" date="2021-03" db="EMBL/GenBank/DDBJ databases">
        <title>Plant growth promoting bacteria isolated from wild legumes nodules and trapping Phaseolus vulgaris L. nodules in the center and southern Mexico.</title>
        <authorList>
            <person name="Estrada P."/>
        </authorList>
    </citation>
    <scope>NUCLEOTIDE SEQUENCE [LARGE SCALE GENOMIC DNA]</scope>
    <source>
        <strain evidence="7 8">MaGu-431</strain>
    </source>
</reference>
<keyword evidence="3" id="KW-0964">Secreted</keyword>
<keyword evidence="8" id="KW-1185">Reference proteome</keyword>
<dbReference type="InterPro" id="IPR050557">
    <property type="entry name" value="RTX_toxin/Mannuronan_C5-epim"/>
</dbReference>
<evidence type="ECO:0000256" key="2">
    <source>
        <dbReference type="ARBA" id="ARBA00004613"/>
    </source>
</evidence>
<dbReference type="Gene3D" id="2.150.10.10">
    <property type="entry name" value="Serralysin-like metalloprotease, C-terminal"/>
    <property type="match status" value="2"/>
</dbReference>
<proteinExistence type="predicted"/>
<dbReference type="PROSITE" id="PS00330">
    <property type="entry name" value="HEMOLYSIN_CALCIUM"/>
    <property type="match status" value="5"/>
</dbReference>
<accession>A0ABS4B200</accession>
<dbReference type="RefSeq" id="WP_209792272.1">
    <property type="nucleotide sequence ID" value="NZ_JAGIQF010000001.1"/>
</dbReference>
<comment type="subcellular location">
    <subcellularLocation>
        <location evidence="2">Secreted</location>
    </subcellularLocation>
</comment>
<keyword evidence="5" id="KW-0106">Calcium</keyword>
<name>A0ABS4B200_9GAMM</name>
<comment type="cofactor">
    <cofactor evidence="1">
        <name>Ca(2+)</name>
        <dbReference type="ChEBI" id="CHEBI:29108"/>
    </cofactor>
</comment>
<dbReference type="Proteomes" id="UP000666661">
    <property type="component" value="Unassembled WGS sequence"/>
</dbReference>
<dbReference type="InterPro" id="IPR018511">
    <property type="entry name" value="Hemolysin-typ_Ca-bd_CS"/>
</dbReference>
<evidence type="ECO:0000256" key="5">
    <source>
        <dbReference type="ARBA" id="ARBA00022837"/>
    </source>
</evidence>
<evidence type="ECO:0000256" key="1">
    <source>
        <dbReference type="ARBA" id="ARBA00001913"/>
    </source>
</evidence>
<dbReference type="InterPro" id="IPR011049">
    <property type="entry name" value="Serralysin-like_metalloprot_C"/>
</dbReference>
<feature type="non-terminal residue" evidence="7">
    <location>
        <position position="417"/>
    </location>
</feature>
<evidence type="ECO:0000256" key="4">
    <source>
        <dbReference type="ARBA" id="ARBA00022737"/>
    </source>
</evidence>
<dbReference type="PROSITE" id="PS50268">
    <property type="entry name" value="CADHERIN_2"/>
    <property type="match status" value="1"/>
</dbReference>
<dbReference type="CDD" id="cd11304">
    <property type="entry name" value="Cadherin_repeat"/>
    <property type="match status" value="1"/>
</dbReference>
<keyword evidence="4" id="KW-0677">Repeat</keyword>